<dbReference type="UniPathway" id="UPA00666"/>
<feature type="transmembrane region" description="Helical" evidence="8">
    <location>
        <begin position="30"/>
        <end position="46"/>
    </location>
</feature>
<feature type="transmembrane region" description="Helical" evidence="8">
    <location>
        <begin position="79"/>
        <end position="104"/>
    </location>
</feature>
<dbReference type="RefSeq" id="WP_125174869.1">
    <property type="nucleotide sequence ID" value="NZ_PQNL01000141.1"/>
</dbReference>
<name>A0A3R8R5H9_9CORY</name>
<feature type="region of interest" description="Disordered" evidence="9">
    <location>
        <begin position="520"/>
        <end position="557"/>
    </location>
</feature>
<dbReference type="GO" id="GO:0005886">
    <property type="term" value="C:plasma membrane"/>
    <property type="evidence" value="ECO:0007669"/>
    <property type="project" value="UniProtKB-SubCell"/>
</dbReference>
<protein>
    <recommendedName>
        <fullName evidence="8">Apolipoprotein N-acyltransferase</fullName>
        <shortName evidence="8">ALP N-acyltransferase</shortName>
        <ecNumber evidence="8">2.3.1.269</ecNumber>
    </recommendedName>
</protein>
<feature type="transmembrane region" description="Helical" evidence="8">
    <location>
        <begin position="501"/>
        <end position="520"/>
    </location>
</feature>
<evidence type="ECO:0000256" key="2">
    <source>
        <dbReference type="ARBA" id="ARBA00022475"/>
    </source>
</evidence>
<comment type="caution">
    <text evidence="11">The sequence shown here is derived from an EMBL/GenBank/DDBJ whole genome shotgun (WGS) entry which is preliminary data.</text>
</comment>
<comment type="similarity">
    <text evidence="8">Belongs to the CN hydrolase family. Apolipoprotein N-acyltransferase subfamily.</text>
</comment>
<dbReference type="EC" id="2.3.1.269" evidence="8"/>
<dbReference type="GO" id="GO:0016410">
    <property type="term" value="F:N-acyltransferase activity"/>
    <property type="evidence" value="ECO:0007669"/>
    <property type="project" value="UniProtKB-UniRule"/>
</dbReference>
<dbReference type="NCBIfam" id="TIGR00546">
    <property type="entry name" value="lnt"/>
    <property type="match status" value="1"/>
</dbReference>
<evidence type="ECO:0000256" key="5">
    <source>
        <dbReference type="ARBA" id="ARBA00022989"/>
    </source>
</evidence>
<accession>A0A3R8R5H9</accession>
<dbReference type="Proteomes" id="UP000278422">
    <property type="component" value="Unassembled WGS sequence"/>
</dbReference>
<feature type="transmembrane region" description="Helical" evidence="8">
    <location>
        <begin position="154"/>
        <end position="177"/>
    </location>
</feature>
<keyword evidence="12" id="KW-1185">Reference proteome</keyword>
<feature type="transmembrane region" description="Helical" evidence="8">
    <location>
        <begin position="184"/>
        <end position="206"/>
    </location>
</feature>
<dbReference type="InterPro" id="IPR003010">
    <property type="entry name" value="C-N_Hydrolase"/>
</dbReference>
<feature type="domain" description="CN hydrolase" evidence="10">
    <location>
        <begin position="232"/>
        <end position="479"/>
    </location>
</feature>
<organism evidence="11 12">
    <name type="scientific">Corynebacterium bovis</name>
    <dbReference type="NCBI Taxonomy" id="36808"/>
    <lineage>
        <taxon>Bacteria</taxon>
        <taxon>Bacillati</taxon>
        <taxon>Actinomycetota</taxon>
        <taxon>Actinomycetes</taxon>
        <taxon>Mycobacteriales</taxon>
        <taxon>Corynebacteriaceae</taxon>
        <taxon>Corynebacterium</taxon>
    </lineage>
</organism>
<dbReference type="SUPFAM" id="SSF56317">
    <property type="entry name" value="Carbon-nitrogen hydrolase"/>
    <property type="match status" value="1"/>
</dbReference>
<dbReference type="Pfam" id="PF00795">
    <property type="entry name" value="CN_hydrolase"/>
    <property type="match status" value="1"/>
</dbReference>
<evidence type="ECO:0000259" key="10">
    <source>
        <dbReference type="PROSITE" id="PS50263"/>
    </source>
</evidence>
<dbReference type="PROSITE" id="PS50263">
    <property type="entry name" value="CN_HYDROLASE"/>
    <property type="match status" value="1"/>
</dbReference>
<evidence type="ECO:0000313" key="12">
    <source>
        <dbReference type="Proteomes" id="UP000278422"/>
    </source>
</evidence>
<dbReference type="Pfam" id="PF20154">
    <property type="entry name" value="LNT_N"/>
    <property type="match status" value="1"/>
</dbReference>
<comment type="pathway">
    <text evidence="8">Protein modification; lipoprotein biosynthesis (N-acyl transfer).</text>
</comment>
<dbReference type="InterPro" id="IPR036526">
    <property type="entry name" value="C-N_Hydrolase_sf"/>
</dbReference>
<keyword evidence="4 8" id="KW-0812">Transmembrane</keyword>
<keyword evidence="3 8" id="KW-0808">Transferase</keyword>
<evidence type="ECO:0000256" key="9">
    <source>
        <dbReference type="SAM" id="MobiDB-lite"/>
    </source>
</evidence>
<sequence>MTALRRVLAHTLVAAGVGLAVFATYQPTGMWWAGVPGVALLMWVVLRSRSVRGVVWLTWVQGLVTYLLLLPWIGEFVGASAWIALAVVESLYSAVLGLGLAALVPWWRSGRRRGPVVVVTAAWFVAVEWFRSTWPFGGFPWGRMAWGQVGGPIAPWVSVAGAALVTFMLVVAGLGVLTLVERRWVAGGVPVVVALGGGLLLGAVAVPGVNSTGTGDSGGDDAAPRTVNVAAIQGNVPQLGLDFAQQRRAVLDNHVRRTRELADRVRAGEAPQPDIVIWPENSSDVSPFSDPTAAALIDGAAADVGAPILVGTLSRDDVGPKNTMVVWNPDGTGPADTHSKRYLQPFGEYMPFRDLLRKVSPYVDRAGNFTPGDDDGVVGMAGVDVGVATCYEVAFDGAFRDAVTAGAQLLAVPTNNATFGFTDMTYQQLAMSRMRAVEYDRAVVVAATSGVSAIVEPDGTVAQRSEIFRGAVLQADLPLPDPGAPGGTVTLSARVGPGVEYALAALGLGAVVVAGAAGVSSRRASARTGRPRRTARPARTGSRPARARRTAGARNND</sequence>
<dbReference type="CDD" id="cd07571">
    <property type="entry name" value="ALP_N-acyl_transferase"/>
    <property type="match status" value="1"/>
</dbReference>
<keyword evidence="2 8" id="KW-1003">Cell membrane</keyword>
<dbReference type="PANTHER" id="PTHR38686:SF1">
    <property type="entry name" value="APOLIPOPROTEIN N-ACYLTRANSFERASE"/>
    <property type="match status" value="1"/>
</dbReference>
<dbReference type="InterPro" id="IPR045378">
    <property type="entry name" value="LNT_N"/>
</dbReference>
<dbReference type="AlphaFoldDB" id="A0A3R8R5H9"/>
<evidence type="ECO:0000256" key="6">
    <source>
        <dbReference type="ARBA" id="ARBA00023136"/>
    </source>
</evidence>
<dbReference type="PANTHER" id="PTHR38686">
    <property type="entry name" value="APOLIPOPROTEIN N-ACYLTRANSFERASE"/>
    <property type="match status" value="1"/>
</dbReference>
<comment type="subcellular location">
    <subcellularLocation>
        <location evidence="1 8">Cell membrane</location>
        <topology evidence="1 8">Multi-pass membrane protein</topology>
    </subcellularLocation>
</comment>
<evidence type="ECO:0000256" key="3">
    <source>
        <dbReference type="ARBA" id="ARBA00022679"/>
    </source>
</evidence>
<gene>
    <name evidence="8 11" type="primary">lnt</name>
    <name evidence="11" type="ORF">CXF42_05035</name>
</gene>
<evidence type="ECO:0000256" key="1">
    <source>
        <dbReference type="ARBA" id="ARBA00004651"/>
    </source>
</evidence>
<comment type="catalytic activity">
    <reaction evidence="8">
        <text>N-terminal S-1,2-diacyl-sn-glyceryl-L-cysteinyl-[lipoprotein] + a glycerophospholipid = N-acyl-S-1,2-diacyl-sn-glyceryl-L-cysteinyl-[lipoprotein] + a 2-acyl-sn-glycero-3-phospholipid + H(+)</text>
        <dbReference type="Rhea" id="RHEA:48228"/>
        <dbReference type="Rhea" id="RHEA-COMP:14681"/>
        <dbReference type="Rhea" id="RHEA-COMP:14684"/>
        <dbReference type="ChEBI" id="CHEBI:15378"/>
        <dbReference type="ChEBI" id="CHEBI:136912"/>
        <dbReference type="ChEBI" id="CHEBI:140656"/>
        <dbReference type="ChEBI" id="CHEBI:140657"/>
        <dbReference type="ChEBI" id="CHEBI:140660"/>
        <dbReference type="EC" id="2.3.1.269"/>
    </reaction>
</comment>
<evidence type="ECO:0000256" key="4">
    <source>
        <dbReference type="ARBA" id="ARBA00022692"/>
    </source>
</evidence>
<dbReference type="HAMAP" id="MF_01148">
    <property type="entry name" value="Lnt"/>
    <property type="match status" value="1"/>
</dbReference>
<dbReference type="EMBL" id="PQNQ01000010">
    <property type="protein sequence ID" value="RRQ04264.1"/>
    <property type="molecule type" value="Genomic_DNA"/>
</dbReference>
<dbReference type="InterPro" id="IPR004563">
    <property type="entry name" value="Apolipo_AcylTrfase"/>
</dbReference>
<keyword evidence="7 8" id="KW-0012">Acyltransferase</keyword>
<dbReference type="Gene3D" id="3.60.110.10">
    <property type="entry name" value="Carbon-nitrogen hydrolase"/>
    <property type="match status" value="1"/>
</dbReference>
<evidence type="ECO:0000256" key="7">
    <source>
        <dbReference type="ARBA" id="ARBA00023315"/>
    </source>
</evidence>
<dbReference type="GO" id="GO:0042158">
    <property type="term" value="P:lipoprotein biosynthetic process"/>
    <property type="evidence" value="ECO:0007669"/>
    <property type="project" value="UniProtKB-UniRule"/>
</dbReference>
<keyword evidence="11" id="KW-0449">Lipoprotein</keyword>
<feature type="transmembrane region" description="Helical" evidence="8">
    <location>
        <begin position="53"/>
        <end position="73"/>
    </location>
</feature>
<reference evidence="11 12" key="1">
    <citation type="submission" date="2018-01" db="EMBL/GenBank/DDBJ databases">
        <title>Twenty Corynebacterium bovis Genomes.</title>
        <authorList>
            <person name="Gulvik C.A."/>
        </authorList>
    </citation>
    <scope>NUCLEOTIDE SEQUENCE [LARGE SCALE GENOMIC DNA]</scope>
    <source>
        <strain evidence="11 12">16-2004</strain>
    </source>
</reference>
<keyword evidence="5 8" id="KW-1133">Transmembrane helix</keyword>
<comment type="function">
    <text evidence="8">Catalyzes the phospholipid dependent N-acylation of the N-terminal cysteine of apolipoprotein, the last step in lipoprotein maturation.</text>
</comment>
<evidence type="ECO:0000256" key="8">
    <source>
        <dbReference type="HAMAP-Rule" id="MF_01148"/>
    </source>
</evidence>
<proteinExistence type="inferred from homology"/>
<feature type="transmembrane region" description="Helical" evidence="8">
    <location>
        <begin position="116"/>
        <end position="134"/>
    </location>
</feature>
<evidence type="ECO:0000313" key="11">
    <source>
        <dbReference type="EMBL" id="RRQ04264.1"/>
    </source>
</evidence>
<keyword evidence="6 8" id="KW-0472">Membrane</keyword>